<dbReference type="EMBL" id="CP026538">
    <property type="protein sequence ID" value="QAZ65895.1"/>
    <property type="molecule type" value="Genomic_DNA"/>
</dbReference>
<dbReference type="AlphaFoldDB" id="A0A4P6HGL5"/>
<proteinExistence type="predicted"/>
<evidence type="ECO:0000313" key="2">
    <source>
        <dbReference type="Proteomes" id="UP000293296"/>
    </source>
</evidence>
<dbReference type="KEGG" id="dcb:C3Y92_01030"/>
<keyword evidence="2" id="KW-1185">Reference proteome</keyword>
<name>A0A4P6HGL5_9BACT</name>
<sequence>MAFFSRIKFEAAPVKGVACPDCGGVLVFERSCLAVMLACRGCGKRHDPARFAAQLGDDMDEVYANVPMDRM</sequence>
<dbReference type="Proteomes" id="UP000293296">
    <property type="component" value="Chromosome"/>
</dbReference>
<dbReference type="NCBIfam" id="NF041197">
    <property type="entry name" value="CxxC_Se_CxxC"/>
    <property type="match status" value="1"/>
</dbReference>
<evidence type="ECO:0000313" key="1">
    <source>
        <dbReference type="EMBL" id="QAZ65895.1"/>
    </source>
</evidence>
<dbReference type="RefSeq" id="WP_129348655.1">
    <property type="nucleotide sequence ID" value="NZ_CP026538.1"/>
</dbReference>
<reference evidence="1 2" key="1">
    <citation type="submission" date="2018-02" db="EMBL/GenBank/DDBJ databases">
        <title>Genome sequence of Desulfovibrio carbinolicus DSM 3852.</title>
        <authorList>
            <person name="Wilbanks E."/>
            <person name="Skennerton C.T."/>
            <person name="Orphan V.J."/>
        </authorList>
    </citation>
    <scope>NUCLEOTIDE SEQUENCE [LARGE SCALE GENOMIC DNA]</scope>
    <source>
        <strain evidence="1 2">DSM 3852</strain>
    </source>
</reference>
<dbReference type="OrthoDB" id="5421857at2"/>
<protein>
    <submittedName>
        <fullName evidence="1">Uncharacterized protein</fullName>
    </submittedName>
</protein>
<accession>A0A4P6HGL5</accession>
<organism evidence="1 2">
    <name type="scientific">Solidesulfovibrio carbinolicus</name>
    <dbReference type="NCBI Taxonomy" id="296842"/>
    <lineage>
        <taxon>Bacteria</taxon>
        <taxon>Pseudomonadati</taxon>
        <taxon>Thermodesulfobacteriota</taxon>
        <taxon>Desulfovibrionia</taxon>
        <taxon>Desulfovibrionales</taxon>
        <taxon>Desulfovibrionaceae</taxon>
        <taxon>Solidesulfovibrio</taxon>
    </lineage>
</organism>
<gene>
    <name evidence="1" type="ORF">C3Y92_01030</name>
</gene>